<dbReference type="Pfam" id="PF05078">
    <property type="entry name" value="DUF679"/>
    <property type="match status" value="1"/>
</dbReference>
<accession>A0A2P6PRB7</accession>
<evidence type="ECO:0000313" key="7">
    <source>
        <dbReference type="EMBL" id="PRQ24468.1"/>
    </source>
</evidence>
<dbReference type="GO" id="GO:0010256">
    <property type="term" value="P:endomembrane system organization"/>
    <property type="evidence" value="ECO:0007669"/>
    <property type="project" value="TreeGrafter"/>
</dbReference>
<keyword evidence="8" id="KW-1185">Reference proteome</keyword>
<comment type="subcellular location">
    <subcellularLocation>
        <location evidence="1">Membrane</location>
        <topology evidence="1">Multi-pass membrane protein</topology>
    </subcellularLocation>
</comment>
<evidence type="ECO:0000256" key="1">
    <source>
        <dbReference type="ARBA" id="ARBA00004141"/>
    </source>
</evidence>
<evidence type="ECO:0000256" key="5">
    <source>
        <dbReference type="ARBA" id="ARBA00023136"/>
    </source>
</evidence>
<dbReference type="GO" id="GO:0005737">
    <property type="term" value="C:cytoplasm"/>
    <property type="evidence" value="ECO:0007669"/>
    <property type="project" value="UniProtKB-ARBA"/>
</dbReference>
<comment type="similarity">
    <text evidence="2">Belongs to the plant DMP1 protein family.</text>
</comment>
<comment type="caution">
    <text evidence="7">The sequence shown here is derived from an EMBL/GenBank/DDBJ whole genome shotgun (WGS) entry which is preliminary data.</text>
</comment>
<evidence type="ECO:0000313" key="8">
    <source>
        <dbReference type="Proteomes" id="UP000238479"/>
    </source>
</evidence>
<keyword evidence="4 6" id="KW-1133">Transmembrane helix</keyword>
<keyword evidence="5 6" id="KW-0472">Membrane</keyword>
<name>A0A2P6PRB7_ROSCH</name>
<keyword evidence="3 6" id="KW-0812">Transmembrane</keyword>
<evidence type="ECO:0000256" key="4">
    <source>
        <dbReference type="ARBA" id="ARBA00022989"/>
    </source>
</evidence>
<gene>
    <name evidence="7" type="ORF">RchiOBHm_Chr6g0272721</name>
</gene>
<protein>
    <submittedName>
        <fullName evidence="7">Uncharacterized protein</fullName>
    </submittedName>
</protein>
<dbReference type="InterPro" id="IPR007770">
    <property type="entry name" value="DMP"/>
</dbReference>
<dbReference type="PANTHER" id="PTHR31621">
    <property type="entry name" value="PROTEIN DMP3"/>
    <property type="match status" value="1"/>
</dbReference>
<dbReference type="AlphaFoldDB" id="A0A2P6PRB7"/>
<evidence type="ECO:0000256" key="3">
    <source>
        <dbReference type="ARBA" id="ARBA00022692"/>
    </source>
</evidence>
<organism evidence="7 8">
    <name type="scientific">Rosa chinensis</name>
    <name type="common">China rose</name>
    <dbReference type="NCBI Taxonomy" id="74649"/>
    <lineage>
        <taxon>Eukaryota</taxon>
        <taxon>Viridiplantae</taxon>
        <taxon>Streptophyta</taxon>
        <taxon>Embryophyta</taxon>
        <taxon>Tracheophyta</taxon>
        <taxon>Spermatophyta</taxon>
        <taxon>Magnoliopsida</taxon>
        <taxon>eudicotyledons</taxon>
        <taxon>Gunneridae</taxon>
        <taxon>Pentapetalae</taxon>
        <taxon>rosids</taxon>
        <taxon>fabids</taxon>
        <taxon>Rosales</taxon>
        <taxon>Rosaceae</taxon>
        <taxon>Rosoideae</taxon>
        <taxon>Rosoideae incertae sedis</taxon>
        <taxon>Rosa</taxon>
    </lineage>
</organism>
<dbReference type="Proteomes" id="UP000238479">
    <property type="component" value="Chromosome 6"/>
</dbReference>
<dbReference type="EMBL" id="PDCK01000044">
    <property type="protein sequence ID" value="PRQ24468.1"/>
    <property type="molecule type" value="Genomic_DNA"/>
</dbReference>
<proteinExistence type="inferred from homology"/>
<feature type="transmembrane region" description="Helical" evidence="6">
    <location>
        <begin position="33"/>
        <end position="52"/>
    </location>
</feature>
<evidence type="ECO:0000256" key="2">
    <source>
        <dbReference type="ARBA" id="ARBA00008707"/>
    </source>
</evidence>
<sequence length="111" mass="12783">MFSYLQPPFFLSPYLLLSLPMMAYHICTDFSRWLKGFFIALSAASCIIFTFTDSFKTATGRLHHGVAIFWGIWTFNGGRKRPCFPSDYRLRWADLFLASLSGCISNICRFT</sequence>
<dbReference type="PANTHER" id="PTHR31621:SF37">
    <property type="entry name" value="OS01G0882400 PROTEIN"/>
    <property type="match status" value="1"/>
</dbReference>
<evidence type="ECO:0000256" key="6">
    <source>
        <dbReference type="SAM" id="Phobius"/>
    </source>
</evidence>
<dbReference type="GO" id="GO:0016020">
    <property type="term" value="C:membrane"/>
    <property type="evidence" value="ECO:0007669"/>
    <property type="project" value="UniProtKB-SubCell"/>
</dbReference>
<reference evidence="7 8" key="1">
    <citation type="journal article" date="2018" name="Nat. Genet.">
        <title>The Rosa genome provides new insights in the design of modern roses.</title>
        <authorList>
            <person name="Bendahmane M."/>
        </authorList>
    </citation>
    <scope>NUCLEOTIDE SEQUENCE [LARGE SCALE GENOMIC DNA]</scope>
    <source>
        <strain evidence="8">cv. Old Blush</strain>
    </source>
</reference>
<dbReference type="Gramene" id="PRQ24468">
    <property type="protein sequence ID" value="PRQ24468"/>
    <property type="gene ID" value="RchiOBHm_Chr6g0272721"/>
</dbReference>